<dbReference type="GO" id="GO:0044718">
    <property type="term" value="P:siderophore transmembrane transport"/>
    <property type="evidence" value="ECO:0007669"/>
    <property type="project" value="TreeGrafter"/>
</dbReference>
<keyword evidence="13" id="KW-0675">Receptor</keyword>
<name>A0A2S9SNA9_9BACT</name>
<keyword evidence="5 9" id="KW-0812">Transmembrane</keyword>
<evidence type="ECO:0000259" key="12">
    <source>
        <dbReference type="Pfam" id="PF07715"/>
    </source>
</evidence>
<protein>
    <submittedName>
        <fullName evidence="13">TonB-dependent receptor</fullName>
    </submittedName>
</protein>
<dbReference type="EMBL" id="NXGJ01000004">
    <property type="protein sequence ID" value="PRM88053.1"/>
    <property type="molecule type" value="Genomic_DNA"/>
</dbReference>
<dbReference type="InterPro" id="IPR012910">
    <property type="entry name" value="Plug_dom"/>
</dbReference>
<comment type="similarity">
    <text evidence="2 9 10">Belongs to the TonB-dependent receptor family.</text>
</comment>
<dbReference type="GO" id="GO:0015344">
    <property type="term" value="F:siderophore uptake transmembrane transporter activity"/>
    <property type="evidence" value="ECO:0007669"/>
    <property type="project" value="TreeGrafter"/>
</dbReference>
<evidence type="ECO:0000313" key="14">
    <source>
        <dbReference type="Proteomes" id="UP000239065"/>
    </source>
</evidence>
<dbReference type="SUPFAM" id="SSF56935">
    <property type="entry name" value="Porins"/>
    <property type="match status" value="1"/>
</dbReference>
<dbReference type="Pfam" id="PF07715">
    <property type="entry name" value="Plug"/>
    <property type="match status" value="1"/>
</dbReference>
<evidence type="ECO:0000256" key="3">
    <source>
        <dbReference type="ARBA" id="ARBA00022448"/>
    </source>
</evidence>
<keyword evidence="7 9" id="KW-0472">Membrane</keyword>
<keyword evidence="6 10" id="KW-0798">TonB box</keyword>
<evidence type="ECO:0000256" key="4">
    <source>
        <dbReference type="ARBA" id="ARBA00022452"/>
    </source>
</evidence>
<dbReference type="GO" id="GO:0009279">
    <property type="term" value="C:cell outer membrane"/>
    <property type="evidence" value="ECO:0007669"/>
    <property type="project" value="UniProtKB-SubCell"/>
</dbReference>
<feature type="domain" description="TonB-dependent receptor plug" evidence="12">
    <location>
        <begin position="38"/>
        <end position="136"/>
    </location>
</feature>
<evidence type="ECO:0000256" key="6">
    <source>
        <dbReference type="ARBA" id="ARBA00023077"/>
    </source>
</evidence>
<evidence type="ECO:0000256" key="5">
    <source>
        <dbReference type="ARBA" id="ARBA00022692"/>
    </source>
</evidence>
<dbReference type="Gene3D" id="2.40.170.20">
    <property type="entry name" value="TonB-dependent receptor, beta-barrel domain"/>
    <property type="match status" value="1"/>
</dbReference>
<keyword evidence="3 9" id="KW-0813">Transport</keyword>
<evidence type="ECO:0000256" key="1">
    <source>
        <dbReference type="ARBA" id="ARBA00004571"/>
    </source>
</evidence>
<dbReference type="Pfam" id="PF00593">
    <property type="entry name" value="TonB_dep_Rec_b-barrel"/>
    <property type="match status" value="1"/>
</dbReference>
<reference evidence="13 14" key="1">
    <citation type="submission" date="2017-09" db="EMBL/GenBank/DDBJ databases">
        <title>Reassesment of A. cryaerophilus.</title>
        <authorList>
            <person name="Perez-Cataluna A."/>
            <person name="Collado L."/>
            <person name="Salgado O."/>
            <person name="Lefinanco V."/>
            <person name="Figueras M.J."/>
        </authorList>
    </citation>
    <scope>NUCLEOTIDE SEQUENCE [LARGE SCALE GENOMIC DNA]</scope>
    <source>
        <strain evidence="13 14">LMG 9861</strain>
    </source>
</reference>
<dbReference type="PANTHER" id="PTHR30069:SF41">
    <property type="entry name" value="HEME_HEMOPEXIN UTILIZATION PROTEIN C"/>
    <property type="match status" value="1"/>
</dbReference>
<dbReference type="InterPro" id="IPR000531">
    <property type="entry name" value="Beta-barrel_TonB"/>
</dbReference>
<evidence type="ECO:0000313" key="13">
    <source>
        <dbReference type="EMBL" id="PRM88053.1"/>
    </source>
</evidence>
<evidence type="ECO:0000256" key="2">
    <source>
        <dbReference type="ARBA" id="ARBA00009810"/>
    </source>
</evidence>
<gene>
    <name evidence="13" type="ORF">CJ669_04700</name>
</gene>
<dbReference type="AlphaFoldDB" id="A0A2S9SNA9"/>
<keyword evidence="8 9" id="KW-0998">Cell outer membrane</keyword>
<evidence type="ECO:0000256" key="10">
    <source>
        <dbReference type="RuleBase" id="RU003357"/>
    </source>
</evidence>
<dbReference type="PROSITE" id="PS52016">
    <property type="entry name" value="TONB_DEPENDENT_REC_3"/>
    <property type="match status" value="1"/>
</dbReference>
<dbReference type="Gene3D" id="2.170.130.10">
    <property type="entry name" value="TonB-dependent receptor, plug domain"/>
    <property type="match status" value="1"/>
</dbReference>
<keyword evidence="4 9" id="KW-1134">Transmembrane beta strand</keyword>
<sequence length="682" mass="77077">MKINKKVISLSLVISQSILFADTSILDEIKIEENKEFKTNSTDIDLEKVEQNQANSLTEVFKNNSSIEVGGGAINVQRIYLRGIESSNLNISLDGAKQGKNMFQHRSNELGINPDLLKVIDVNTSPDASKAGALGGSIEMSTKDAQDFVRGNKKYGAIFKTGYNTNAYMKHGNATAYQVFDNNLGAYISVSGVNSDNYKDANKNSETATAYNDRDYLFKISLIDKNNHDLRLTINQSENSGDSRWAGTEYRPQANQLEKIISTTTNYALSHNYNPNNLLNLDTNLNLTDISLERKNANNKDGKRDYDNRNIGLKVQNHFDFTLSSTKNRVSIGTEYQKEHGDGSFYIADLKPADKPRTKYSDSHSENKALFIQNRTEIGPLGINYGLRYDYYSFETGLGKQSDDTFSPNIGIDFKIVENSLVYSNYGQASRMSGIIPFTWALNTKIGSTYSKDLNAEKSDRYEIGYKYDKRDTFFNDDYITFDANVFQTKLNDFIVSKDTNCNLGKCGSGEGGWTLQDIYNKDDEFKSKGFEIKTSYNYDIFSTSLAYTQIDTNNNPSDVNNSSDINEDQYIRRVGGYDSKKFVWSSQLELTNKLAVDYTLNAVKGANVLDSSNNEIKRAGYTTHDVSMKYKLNSDWTLFVAVNNLTNKQYAKSTTISTKNQSNIYRYEMGRDYRFALKYEF</sequence>
<dbReference type="InterPro" id="IPR039426">
    <property type="entry name" value="TonB-dep_rcpt-like"/>
</dbReference>
<proteinExistence type="inferred from homology"/>
<evidence type="ECO:0000256" key="9">
    <source>
        <dbReference type="PROSITE-ProRule" id="PRU01360"/>
    </source>
</evidence>
<evidence type="ECO:0000256" key="7">
    <source>
        <dbReference type="ARBA" id="ARBA00023136"/>
    </source>
</evidence>
<evidence type="ECO:0000259" key="11">
    <source>
        <dbReference type="Pfam" id="PF00593"/>
    </source>
</evidence>
<dbReference type="InterPro" id="IPR037066">
    <property type="entry name" value="Plug_dom_sf"/>
</dbReference>
<evidence type="ECO:0000256" key="8">
    <source>
        <dbReference type="ARBA" id="ARBA00023237"/>
    </source>
</evidence>
<dbReference type="InterPro" id="IPR036942">
    <property type="entry name" value="Beta-barrel_TonB_sf"/>
</dbReference>
<accession>A0A2S9SNA9</accession>
<comment type="caution">
    <text evidence="13">The sequence shown here is derived from an EMBL/GenBank/DDBJ whole genome shotgun (WGS) entry which is preliminary data.</text>
</comment>
<organism evidence="13 14">
    <name type="scientific">Aliarcobacter cryaerophilus</name>
    <dbReference type="NCBI Taxonomy" id="28198"/>
    <lineage>
        <taxon>Bacteria</taxon>
        <taxon>Pseudomonadati</taxon>
        <taxon>Campylobacterota</taxon>
        <taxon>Epsilonproteobacteria</taxon>
        <taxon>Campylobacterales</taxon>
        <taxon>Arcobacteraceae</taxon>
        <taxon>Aliarcobacter</taxon>
    </lineage>
</organism>
<feature type="domain" description="TonB-dependent receptor-like beta-barrel" evidence="11">
    <location>
        <begin position="224"/>
        <end position="646"/>
    </location>
</feature>
<comment type="subcellular location">
    <subcellularLocation>
        <location evidence="1 9">Cell outer membrane</location>
        <topology evidence="1 9">Multi-pass membrane protein</topology>
    </subcellularLocation>
</comment>
<dbReference type="Proteomes" id="UP000239065">
    <property type="component" value="Unassembled WGS sequence"/>
</dbReference>
<dbReference type="PANTHER" id="PTHR30069">
    <property type="entry name" value="TONB-DEPENDENT OUTER MEMBRANE RECEPTOR"/>
    <property type="match status" value="1"/>
</dbReference>
<dbReference type="RefSeq" id="WP_105908927.1">
    <property type="nucleotide sequence ID" value="NZ_NXGJ01000004.1"/>
</dbReference>